<keyword evidence="1" id="KW-0812">Transmembrane</keyword>
<sequence>MTAVAETNLIPILIALAIGLVIALLLFRRRKPAAIDRREMAAEPIAAAAPSPRVADTREGNGLLDEGAAATTDVASQFMGVEAHRELPGAEGPPDNLQTMKGVGPKFAALLNQNGITRFAQIAALSPGEIEALDAKLGAFSGRIVRDRIVDQAHYLARGDTDGFEAKFGKLGGAL</sequence>
<feature type="transmembrane region" description="Helical" evidence="1">
    <location>
        <begin position="6"/>
        <end position="27"/>
    </location>
</feature>
<name>A0A7T2GIW0_9SPHN</name>
<organism evidence="2 3">
    <name type="scientific">Allosphingosinicella flava</name>
    <dbReference type="NCBI Taxonomy" id="2771430"/>
    <lineage>
        <taxon>Bacteria</taxon>
        <taxon>Pseudomonadati</taxon>
        <taxon>Pseudomonadota</taxon>
        <taxon>Alphaproteobacteria</taxon>
        <taxon>Sphingomonadales</taxon>
        <taxon>Sphingomonadaceae</taxon>
        <taxon>Allosphingosinicella</taxon>
    </lineage>
</organism>
<evidence type="ECO:0008006" key="4">
    <source>
        <dbReference type="Google" id="ProtNLM"/>
    </source>
</evidence>
<gene>
    <name evidence="2" type="ORF">IC614_10295</name>
</gene>
<protein>
    <recommendedName>
        <fullName evidence="4">DUF4332 domain-containing protein</fullName>
    </recommendedName>
</protein>
<reference evidence="2 3" key="1">
    <citation type="submission" date="2020-11" db="EMBL/GenBank/DDBJ databases">
        <title>Genome seq and assembly of Sphingosinicella sp.</title>
        <authorList>
            <person name="Chhetri G."/>
        </authorList>
    </citation>
    <scope>NUCLEOTIDE SEQUENCE [LARGE SCALE GENOMIC DNA]</scope>
    <source>
        <strain evidence="2 3">UDD2</strain>
    </source>
</reference>
<dbReference type="Gene3D" id="1.10.150.20">
    <property type="entry name" value="5' to 3' exonuclease, C-terminal subdomain"/>
    <property type="match status" value="1"/>
</dbReference>
<dbReference type="Proteomes" id="UP000594873">
    <property type="component" value="Chromosome"/>
</dbReference>
<proteinExistence type="predicted"/>
<dbReference type="RefSeq" id="WP_200971321.1">
    <property type="nucleotide sequence ID" value="NZ_CP065592.1"/>
</dbReference>
<dbReference type="EMBL" id="CP065592">
    <property type="protein sequence ID" value="QPQ54706.1"/>
    <property type="molecule type" value="Genomic_DNA"/>
</dbReference>
<evidence type="ECO:0000313" key="2">
    <source>
        <dbReference type="EMBL" id="QPQ54706.1"/>
    </source>
</evidence>
<keyword evidence="3" id="KW-1185">Reference proteome</keyword>
<dbReference type="KEGG" id="sflv:IC614_10295"/>
<evidence type="ECO:0000313" key="3">
    <source>
        <dbReference type="Proteomes" id="UP000594873"/>
    </source>
</evidence>
<dbReference type="AlphaFoldDB" id="A0A7T2GIW0"/>
<accession>A0A7T2GIW0</accession>
<evidence type="ECO:0000256" key="1">
    <source>
        <dbReference type="SAM" id="Phobius"/>
    </source>
</evidence>
<keyword evidence="1" id="KW-0472">Membrane</keyword>
<keyword evidence="1" id="KW-1133">Transmembrane helix</keyword>